<dbReference type="GO" id="GO:0006749">
    <property type="term" value="P:glutathione metabolic process"/>
    <property type="evidence" value="ECO:0007669"/>
    <property type="project" value="InterPro"/>
</dbReference>
<comment type="catalytic activity">
    <reaction evidence="4">
        <text>RX + glutathione = an S-substituted glutathione + a halide anion + H(+)</text>
        <dbReference type="Rhea" id="RHEA:16437"/>
        <dbReference type="ChEBI" id="CHEBI:15378"/>
        <dbReference type="ChEBI" id="CHEBI:16042"/>
        <dbReference type="ChEBI" id="CHEBI:17792"/>
        <dbReference type="ChEBI" id="CHEBI:57925"/>
        <dbReference type="ChEBI" id="CHEBI:90779"/>
        <dbReference type="EC" id="2.5.1.18"/>
    </reaction>
</comment>
<dbReference type="PROSITE" id="PS50404">
    <property type="entry name" value="GST_NTER"/>
    <property type="match status" value="1"/>
</dbReference>
<dbReference type="CDD" id="cd03185">
    <property type="entry name" value="GST_C_Tau"/>
    <property type="match status" value="1"/>
</dbReference>
<organism evidence="6 7">
    <name type="scientific">Saponaria officinalis</name>
    <name type="common">Common soapwort</name>
    <name type="synonym">Lychnis saponaria</name>
    <dbReference type="NCBI Taxonomy" id="3572"/>
    <lineage>
        <taxon>Eukaryota</taxon>
        <taxon>Viridiplantae</taxon>
        <taxon>Streptophyta</taxon>
        <taxon>Embryophyta</taxon>
        <taxon>Tracheophyta</taxon>
        <taxon>Spermatophyta</taxon>
        <taxon>Magnoliopsida</taxon>
        <taxon>eudicotyledons</taxon>
        <taxon>Gunneridae</taxon>
        <taxon>Pentapetalae</taxon>
        <taxon>Caryophyllales</taxon>
        <taxon>Caryophyllaceae</taxon>
        <taxon>Caryophylleae</taxon>
        <taxon>Saponaria</taxon>
    </lineage>
</organism>
<evidence type="ECO:0000256" key="3">
    <source>
        <dbReference type="ARBA" id="ARBA00025743"/>
    </source>
</evidence>
<dbReference type="EC" id="2.5.1.18" evidence="1"/>
<comment type="similarity">
    <text evidence="3">Belongs to the GST superfamily. Tau family.</text>
</comment>
<dbReference type="Proteomes" id="UP001443914">
    <property type="component" value="Unassembled WGS sequence"/>
</dbReference>
<dbReference type="EMBL" id="JBDFQZ010000013">
    <property type="protein sequence ID" value="KAK9669239.1"/>
    <property type="molecule type" value="Genomic_DNA"/>
</dbReference>
<dbReference type="SFLD" id="SFLDG00358">
    <property type="entry name" value="Main_(cytGST)"/>
    <property type="match status" value="1"/>
</dbReference>
<reference evidence="6" key="1">
    <citation type="submission" date="2024-03" db="EMBL/GenBank/DDBJ databases">
        <title>WGS assembly of Saponaria officinalis var. Norfolk2.</title>
        <authorList>
            <person name="Jenkins J."/>
            <person name="Shu S."/>
            <person name="Grimwood J."/>
            <person name="Barry K."/>
            <person name="Goodstein D."/>
            <person name="Schmutz J."/>
            <person name="Leebens-Mack J."/>
            <person name="Osbourn A."/>
        </authorList>
    </citation>
    <scope>NUCLEOTIDE SEQUENCE [LARGE SCALE GENOMIC DNA]</scope>
    <source>
        <strain evidence="6">JIC</strain>
    </source>
</reference>
<dbReference type="SUPFAM" id="SSF47616">
    <property type="entry name" value="GST C-terminal domain-like"/>
    <property type="match status" value="1"/>
</dbReference>
<dbReference type="SFLD" id="SFLDS00019">
    <property type="entry name" value="Glutathione_Transferase_(cytos"/>
    <property type="match status" value="1"/>
</dbReference>
<evidence type="ECO:0000313" key="7">
    <source>
        <dbReference type="Proteomes" id="UP001443914"/>
    </source>
</evidence>
<dbReference type="InterPro" id="IPR036249">
    <property type="entry name" value="Thioredoxin-like_sf"/>
</dbReference>
<evidence type="ECO:0000256" key="4">
    <source>
        <dbReference type="ARBA" id="ARBA00047960"/>
    </source>
</evidence>
<protein>
    <recommendedName>
        <fullName evidence="1">glutathione transferase</fullName>
        <ecNumber evidence="1">2.5.1.18</ecNumber>
    </recommendedName>
</protein>
<dbReference type="FunFam" id="3.40.30.10:FF:000044">
    <property type="entry name" value="Glutathione S-transferase GSTU6"/>
    <property type="match status" value="1"/>
</dbReference>
<dbReference type="CDD" id="cd03058">
    <property type="entry name" value="GST_N_Tau"/>
    <property type="match status" value="1"/>
</dbReference>
<dbReference type="SUPFAM" id="SSF52833">
    <property type="entry name" value="Thioredoxin-like"/>
    <property type="match status" value="1"/>
</dbReference>
<dbReference type="PANTHER" id="PTHR11260">
    <property type="entry name" value="GLUTATHIONE S-TRANSFERASE, GST, SUPERFAMILY, GST DOMAIN CONTAINING"/>
    <property type="match status" value="1"/>
</dbReference>
<dbReference type="InterPro" id="IPR040079">
    <property type="entry name" value="Glutathione_S-Trfase"/>
</dbReference>
<dbReference type="GO" id="GO:0004364">
    <property type="term" value="F:glutathione transferase activity"/>
    <property type="evidence" value="ECO:0007669"/>
    <property type="project" value="UniProtKB-EC"/>
</dbReference>
<gene>
    <name evidence="6" type="ORF">RND81_13G118300</name>
</gene>
<evidence type="ECO:0000256" key="1">
    <source>
        <dbReference type="ARBA" id="ARBA00012452"/>
    </source>
</evidence>
<dbReference type="InterPro" id="IPR036282">
    <property type="entry name" value="Glutathione-S-Trfase_C_sf"/>
</dbReference>
<dbReference type="GO" id="GO:0005737">
    <property type="term" value="C:cytoplasm"/>
    <property type="evidence" value="ECO:0007669"/>
    <property type="project" value="TreeGrafter"/>
</dbReference>
<dbReference type="PANTHER" id="PTHR11260:SF676">
    <property type="entry name" value="GLUTATHIONE S-TRANSFERASE U8"/>
    <property type="match status" value="1"/>
</dbReference>
<sequence>MGEEKSVKLHGFWAGPFAMRATIALKVKGIEFEYIEEDLKSLWIRDLLLKYNPVHKKVPILFHNGHPISESMVILEYIDEVWTDPPHLLPKDPYIRAKHRFWAAFLDPAVNELLEKMDVAEEGLKEIFPNGVPSFEDVKPGYLDIVFYSLYGTHEAAEGFFGKKFLTEERYPLLVSWVNALGQVPEVKEVTPPIPKLVEFFPFIPKFESLKQSARPTRHGHVTRIIFTIIRGRAQQPWSMSLRTCRLPSPPRWMNIVKF</sequence>
<proteinExistence type="inferred from homology"/>
<dbReference type="InterPro" id="IPR004045">
    <property type="entry name" value="Glutathione_S-Trfase_N"/>
</dbReference>
<keyword evidence="2" id="KW-0808">Transferase</keyword>
<dbReference type="Pfam" id="PF02798">
    <property type="entry name" value="GST_N"/>
    <property type="match status" value="1"/>
</dbReference>
<dbReference type="InterPro" id="IPR045073">
    <property type="entry name" value="Omega/Tau-like"/>
</dbReference>
<evidence type="ECO:0000313" key="6">
    <source>
        <dbReference type="EMBL" id="KAK9669239.1"/>
    </source>
</evidence>
<name>A0AAW1GWN5_SAPOF</name>
<comment type="caution">
    <text evidence="6">The sequence shown here is derived from an EMBL/GenBank/DDBJ whole genome shotgun (WGS) entry which is preliminary data.</text>
</comment>
<dbReference type="Gene3D" id="1.20.1050.10">
    <property type="match status" value="1"/>
</dbReference>
<dbReference type="InterPro" id="IPR045074">
    <property type="entry name" value="GST_C_Tau"/>
</dbReference>
<dbReference type="Gene3D" id="3.40.30.10">
    <property type="entry name" value="Glutaredoxin"/>
    <property type="match status" value="1"/>
</dbReference>
<evidence type="ECO:0000259" key="5">
    <source>
        <dbReference type="PROSITE" id="PS50404"/>
    </source>
</evidence>
<dbReference type="AlphaFoldDB" id="A0AAW1GWN5"/>
<accession>A0AAW1GWN5</accession>
<evidence type="ECO:0000256" key="2">
    <source>
        <dbReference type="ARBA" id="ARBA00022679"/>
    </source>
</evidence>
<keyword evidence="7" id="KW-1185">Reference proteome</keyword>
<feature type="domain" description="GST N-terminal" evidence="5">
    <location>
        <begin position="5"/>
        <end position="86"/>
    </location>
</feature>